<dbReference type="InterPro" id="IPR036922">
    <property type="entry name" value="Rieske_2Fe-2S_sf"/>
</dbReference>
<dbReference type="Pfam" id="PF00848">
    <property type="entry name" value="Ring_hydroxyl_A"/>
    <property type="match status" value="1"/>
</dbReference>
<reference evidence="11 12" key="1">
    <citation type="submission" date="2018-10" db="EMBL/GenBank/DDBJ databases">
        <title>Robbsia sp. DHC34, isolated from soil.</title>
        <authorList>
            <person name="Gao Z.-H."/>
            <person name="Qiu L.-H."/>
        </authorList>
    </citation>
    <scope>NUCLEOTIDE SEQUENCE [LARGE SCALE GENOMIC DNA]</scope>
    <source>
        <strain evidence="11 12">DHC34</strain>
    </source>
</reference>
<keyword evidence="3" id="KW-0479">Metal-binding</keyword>
<evidence type="ECO:0000256" key="3">
    <source>
        <dbReference type="ARBA" id="ARBA00022723"/>
    </source>
</evidence>
<feature type="region of interest" description="Disordered" evidence="9">
    <location>
        <begin position="442"/>
        <end position="466"/>
    </location>
</feature>
<name>A0A494Y9E1_9BURK</name>
<dbReference type="Proteomes" id="UP000270342">
    <property type="component" value="Unassembled WGS sequence"/>
</dbReference>
<keyword evidence="7" id="KW-0411">Iron-sulfur</keyword>
<dbReference type="GO" id="GO:0051213">
    <property type="term" value="F:dioxygenase activity"/>
    <property type="evidence" value="ECO:0007669"/>
    <property type="project" value="UniProtKB-KW"/>
</dbReference>
<evidence type="ECO:0000313" key="12">
    <source>
        <dbReference type="Proteomes" id="UP000270342"/>
    </source>
</evidence>
<dbReference type="SUPFAM" id="SSF50022">
    <property type="entry name" value="ISP domain"/>
    <property type="match status" value="1"/>
</dbReference>
<dbReference type="Gene3D" id="2.102.10.10">
    <property type="entry name" value="Rieske [2Fe-2S] iron-sulphur domain"/>
    <property type="match status" value="1"/>
</dbReference>
<dbReference type="GO" id="GO:0005506">
    <property type="term" value="F:iron ion binding"/>
    <property type="evidence" value="ECO:0007669"/>
    <property type="project" value="InterPro"/>
</dbReference>
<feature type="domain" description="Rieske" evidence="10">
    <location>
        <begin position="58"/>
        <end position="169"/>
    </location>
</feature>
<evidence type="ECO:0000256" key="1">
    <source>
        <dbReference type="ARBA" id="ARBA00008751"/>
    </source>
</evidence>
<dbReference type="InterPro" id="IPR001663">
    <property type="entry name" value="Rng_hydr_dOase-A"/>
</dbReference>
<dbReference type="PROSITE" id="PS51296">
    <property type="entry name" value="RIESKE"/>
    <property type="match status" value="1"/>
</dbReference>
<dbReference type="PANTHER" id="PTHR43756:SF1">
    <property type="entry name" value="3-PHENYLPROPIONATE_CINNAMIC ACID DIOXYGENASE SUBUNIT ALPHA"/>
    <property type="match status" value="1"/>
</dbReference>
<evidence type="ECO:0000256" key="6">
    <source>
        <dbReference type="ARBA" id="ARBA00023004"/>
    </source>
</evidence>
<dbReference type="InterPro" id="IPR015881">
    <property type="entry name" value="ARHD_Rieske_2Fe_2S"/>
</dbReference>
<dbReference type="PRINTS" id="PR00090">
    <property type="entry name" value="RNGDIOXGNASE"/>
</dbReference>
<sequence>MRMFESNVGNVTWMHRPEPDYSRLVWEEANRFRVHTSAYTDPTVFAAEMKHIFQKTWVYVGHESQIPESGNFITSYIGNQPVIVVRDEERQIHVLVNRCVHRGAVVCREGGGRASEFNCPYHGWVYGLDGKLLAVSERKDAGGYDDAFDAPEGLFKVPRVERYRGLIFASFNPAVQPLVPYLGRAKQFIDRKLNFSPEGEIVLSSKPFVVRYPGNWKFQAENIVDGYHFMHTHKGFVQLQMKYGDSTGDFGVHKGGTPKAMRALRFRGAAWRCENGHGLIEKPLGEVDSLFEGEFGDYQRALHDTYGEEEFSFMAGKLSGSIFPNLGLIHNQIRVWRPIAHNMTEVAVYPYELKGAPDAFNEGMLRSQERFYGPAGHGAADDVDIFIRNQQGLEASAVDWLILERGLSTDAPDAGSRDLRGGSTSEAPQRAIWSEWKRLMSAGADQKPSSCPSSTGAHDATQEGHH</sequence>
<dbReference type="InterPro" id="IPR017941">
    <property type="entry name" value="Rieske_2Fe-2S"/>
</dbReference>
<evidence type="ECO:0000256" key="7">
    <source>
        <dbReference type="ARBA" id="ARBA00023014"/>
    </source>
</evidence>
<dbReference type="Gene3D" id="3.90.380.10">
    <property type="entry name" value="Naphthalene 1,2-dioxygenase Alpha Subunit, Chain A, domain 1"/>
    <property type="match status" value="1"/>
</dbReference>
<dbReference type="Pfam" id="PF00355">
    <property type="entry name" value="Rieske"/>
    <property type="match status" value="1"/>
</dbReference>
<feature type="compositionally biased region" description="Polar residues" evidence="9">
    <location>
        <begin position="447"/>
        <end position="456"/>
    </location>
</feature>
<evidence type="ECO:0000256" key="9">
    <source>
        <dbReference type="SAM" id="MobiDB-lite"/>
    </source>
</evidence>
<gene>
    <name evidence="11" type="ORF">D7S86_05255</name>
</gene>
<keyword evidence="12" id="KW-1185">Reference proteome</keyword>
<dbReference type="PROSITE" id="PS00570">
    <property type="entry name" value="RING_HYDROXYL_ALPHA"/>
    <property type="match status" value="1"/>
</dbReference>
<evidence type="ECO:0000256" key="8">
    <source>
        <dbReference type="ARBA" id="ARBA00023027"/>
    </source>
</evidence>
<evidence type="ECO:0000313" key="11">
    <source>
        <dbReference type="EMBL" id="RKP59291.1"/>
    </source>
</evidence>
<organism evidence="11 12">
    <name type="scientific">Pararobbsia silviterrae</name>
    <dbReference type="NCBI Taxonomy" id="1792498"/>
    <lineage>
        <taxon>Bacteria</taxon>
        <taxon>Pseudomonadati</taxon>
        <taxon>Pseudomonadota</taxon>
        <taxon>Betaproteobacteria</taxon>
        <taxon>Burkholderiales</taxon>
        <taxon>Burkholderiaceae</taxon>
        <taxon>Pararobbsia</taxon>
    </lineage>
</organism>
<keyword evidence="4" id="KW-0223">Dioxygenase</keyword>
<dbReference type="AlphaFoldDB" id="A0A494Y9E1"/>
<dbReference type="GO" id="GO:0051537">
    <property type="term" value="F:2 iron, 2 sulfur cluster binding"/>
    <property type="evidence" value="ECO:0007669"/>
    <property type="project" value="UniProtKB-KW"/>
</dbReference>
<dbReference type="InterPro" id="IPR015879">
    <property type="entry name" value="Ring_hydroxy_dOase_asu_C_dom"/>
</dbReference>
<comment type="similarity">
    <text evidence="1">Belongs to the bacterial ring-hydroxylating dioxygenase alpha subunit family.</text>
</comment>
<dbReference type="EMBL" id="RBZU01000001">
    <property type="protein sequence ID" value="RKP59291.1"/>
    <property type="molecule type" value="Genomic_DNA"/>
</dbReference>
<proteinExistence type="inferred from homology"/>
<feature type="region of interest" description="Disordered" evidence="9">
    <location>
        <begin position="411"/>
        <end position="430"/>
    </location>
</feature>
<keyword evidence="6" id="KW-0408">Iron</keyword>
<dbReference type="PANTHER" id="PTHR43756">
    <property type="entry name" value="CHOLINE MONOOXYGENASE, CHLOROPLASTIC"/>
    <property type="match status" value="1"/>
</dbReference>
<accession>A0A494Y9E1</accession>
<evidence type="ECO:0000256" key="5">
    <source>
        <dbReference type="ARBA" id="ARBA00023002"/>
    </source>
</evidence>
<dbReference type="SUPFAM" id="SSF55961">
    <property type="entry name" value="Bet v1-like"/>
    <property type="match status" value="1"/>
</dbReference>
<keyword evidence="8" id="KW-0520">NAD</keyword>
<evidence type="ECO:0000256" key="4">
    <source>
        <dbReference type="ARBA" id="ARBA00022964"/>
    </source>
</evidence>
<keyword evidence="2" id="KW-0001">2Fe-2S</keyword>
<protein>
    <recommendedName>
        <fullName evidence="10">Rieske domain-containing protein</fullName>
    </recommendedName>
</protein>
<keyword evidence="5" id="KW-0560">Oxidoreductase</keyword>
<comment type="caution">
    <text evidence="11">The sequence shown here is derived from an EMBL/GenBank/DDBJ whole genome shotgun (WGS) entry which is preliminary data.</text>
</comment>
<evidence type="ECO:0000256" key="2">
    <source>
        <dbReference type="ARBA" id="ARBA00022714"/>
    </source>
</evidence>
<evidence type="ECO:0000259" key="10">
    <source>
        <dbReference type="PROSITE" id="PS51296"/>
    </source>
</evidence>